<evidence type="ECO:0000256" key="3">
    <source>
        <dbReference type="PROSITE-ProRule" id="PRU00708"/>
    </source>
</evidence>
<dbReference type="PANTHER" id="PTHR47874:SF5">
    <property type="entry name" value="PENTATRICOPEPTIDE REPEAT-CONTAINING PROTEIN PPR5 HOMOLOG, CHLOROPLASTIC"/>
    <property type="match status" value="1"/>
</dbReference>
<evidence type="ECO:0000313" key="4">
    <source>
        <dbReference type="EMBL" id="RQO92720.1"/>
    </source>
</evidence>
<evidence type="ECO:0008006" key="6">
    <source>
        <dbReference type="Google" id="ProtNLM"/>
    </source>
</evidence>
<protein>
    <recommendedName>
        <fullName evidence="6">Pentatricopeptide repeat-containing protein</fullName>
    </recommendedName>
</protein>
<dbReference type="EMBL" id="CM009296">
    <property type="protein sequence ID" value="RQO92720.1"/>
    <property type="molecule type" value="Genomic_DNA"/>
</dbReference>
<accession>A0A3N7FDI5</accession>
<gene>
    <name evidence="4" type="ORF">POPTR_007G084750</name>
</gene>
<dbReference type="NCBIfam" id="TIGR00756">
    <property type="entry name" value="PPR"/>
    <property type="match status" value="1"/>
</dbReference>
<dbReference type="InterPro" id="IPR044179">
    <property type="entry name" value="PPR5-like"/>
</dbReference>
<evidence type="ECO:0000313" key="5">
    <source>
        <dbReference type="Proteomes" id="UP000006729"/>
    </source>
</evidence>
<dbReference type="PANTHER" id="PTHR47874">
    <property type="entry name" value="EXPRESSED PROTEIN"/>
    <property type="match status" value="1"/>
</dbReference>
<evidence type="ECO:0000256" key="1">
    <source>
        <dbReference type="ARBA" id="ARBA00007626"/>
    </source>
</evidence>
<dbReference type="STRING" id="3694.A0A3N7FDI5"/>
<keyword evidence="2" id="KW-0677">Repeat</keyword>
<dbReference type="InParanoid" id="A0A3N7FDI5"/>
<name>A0A3N7FDI5_POPTR</name>
<dbReference type="PROSITE" id="PS51375">
    <property type="entry name" value="PPR"/>
    <property type="match status" value="1"/>
</dbReference>
<dbReference type="Gramene" id="Potri.007G084750.1.v4.1">
    <property type="protein sequence ID" value="Potri.007G084750.1.v4.1"/>
    <property type="gene ID" value="Potri.007G084750.v4.1"/>
</dbReference>
<sequence length="109" mass="12839">MTVLKFTIPLRTHHLKLNERLFTHKVNVQVFRWVQKQRWYVADNGCCYSKLISVMGKKDQTRMAMWLFSEMRDSGCRPGTPVYNALITAQLHSKDKTKTLTKGWMHPNN</sequence>
<comment type="similarity">
    <text evidence="1">Belongs to the PPR family. P subfamily.</text>
</comment>
<reference evidence="4 5" key="1">
    <citation type="journal article" date="2006" name="Science">
        <title>The genome of black cottonwood, Populus trichocarpa (Torr. &amp; Gray).</title>
        <authorList>
            <person name="Tuskan G.A."/>
            <person name="Difazio S."/>
            <person name="Jansson S."/>
            <person name="Bohlmann J."/>
            <person name="Grigoriev I."/>
            <person name="Hellsten U."/>
            <person name="Putnam N."/>
            <person name="Ralph S."/>
            <person name="Rombauts S."/>
            <person name="Salamov A."/>
            <person name="Schein J."/>
            <person name="Sterck L."/>
            <person name="Aerts A."/>
            <person name="Bhalerao R.R."/>
            <person name="Bhalerao R.P."/>
            <person name="Blaudez D."/>
            <person name="Boerjan W."/>
            <person name="Brun A."/>
            <person name="Brunner A."/>
            <person name="Busov V."/>
            <person name="Campbell M."/>
            <person name="Carlson J."/>
            <person name="Chalot M."/>
            <person name="Chapman J."/>
            <person name="Chen G.L."/>
            <person name="Cooper D."/>
            <person name="Coutinho P.M."/>
            <person name="Couturier J."/>
            <person name="Covert S."/>
            <person name="Cronk Q."/>
            <person name="Cunningham R."/>
            <person name="Davis J."/>
            <person name="Degroeve S."/>
            <person name="Dejardin A."/>
            <person name="Depamphilis C."/>
            <person name="Detter J."/>
            <person name="Dirks B."/>
            <person name="Dubchak I."/>
            <person name="Duplessis S."/>
            <person name="Ehlting J."/>
            <person name="Ellis B."/>
            <person name="Gendler K."/>
            <person name="Goodstein D."/>
            <person name="Gribskov M."/>
            <person name="Grimwood J."/>
            <person name="Groover A."/>
            <person name="Gunter L."/>
            <person name="Hamberger B."/>
            <person name="Heinze B."/>
            <person name="Helariutta Y."/>
            <person name="Henrissat B."/>
            <person name="Holligan D."/>
            <person name="Holt R."/>
            <person name="Huang W."/>
            <person name="Islam-Faridi N."/>
            <person name="Jones S."/>
            <person name="Jones-Rhoades M."/>
            <person name="Jorgensen R."/>
            <person name="Joshi C."/>
            <person name="Kangasjarvi J."/>
            <person name="Karlsson J."/>
            <person name="Kelleher C."/>
            <person name="Kirkpatrick R."/>
            <person name="Kirst M."/>
            <person name="Kohler A."/>
            <person name="Kalluri U."/>
            <person name="Larimer F."/>
            <person name="Leebens-Mack J."/>
            <person name="Leple J.C."/>
            <person name="Locascio P."/>
            <person name="Lou Y."/>
            <person name="Lucas S."/>
            <person name="Martin F."/>
            <person name="Montanini B."/>
            <person name="Napoli C."/>
            <person name="Nelson D.R."/>
            <person name="Nelson C."/>
            <person name="Nieminen K."/>
            <person name="Nilsson O."/>
            <person name="Pereda V."/>
            <person name="Peter G."/>
            <person name="Philippe R."/>
            <person name="Pilate G."/>
            <person name="Poliakov A."/>
            <person name="Razumovskaya J."/>
            <person name="Richardson P."/>
            <person name="Rinaldi C."/>
            <person name="Ritland K."/>
            <person name="Rouze P."/>
            <person name="Ryaboy D."/>
            <person name="Schmutz J."/>
            <person name="Schrader J."/>
            <person name="Segerman B."/>
            <person name="Shin H."/>
            <person name="Siddiqui A."/>
            <person name="Sterky F."/>
            <person name="Terry A."/>
            <person name="Tsai C.J."/>
            <person name="Uberbacher E."/>
            <person name="Unneberg P."/>
            <person name="Vahala J."/>
            <person name="Wall K."/>
            <person name="Wessler S."/>
            <person name="Yang G."/>
            <person name="Yin T."/>
            <person name="Douglas C."/>
            <person name="Marra M."/>
            <person name="Sandberg G."/>
            <person name="Van de Peer Y."/>
            <person name="Rokhsar D."/>
        </authorList>
    </citation>
    <scope>NUCLEOTIDE SEQUENCE [LARGE SCALE GENOMIC DNA]</scope>
    <source>
        <strain evidence="5">cv. Nisqually</strain>
    </source>
</reference>
<dbReference type="AlphaFoldDB" id="A0A3N7FDI5"/>
<organism evidence="4 5">
    <name type="scientific">Populus trichocarpa</name>
    <name type="common">Western balsam poplar</name>
    <name type="synonym">Populus balsamifera subsp. trichocarpa</name>
    <dbReference type="NCBI Taxonomy" id="3694"/>
    <lineage>
        <taxon>Eukaryota</taxon>
        <taxon>Viridiplantae</taxon>
        <taxon>Streptophyta</taxon>
        <taxon>Embryophyta</taxon>
        <taxon>Tracheophyta</taxon>
        <taxon>Spermatophyta</taxon>
        <taxon>Magnoliopsida</taxon>
        <taxon>eudicotyledons</taxon>
        <taxon>Gunneridae</taxon>
        <taxon>Pentapetalae</taxon>
        <taxon>rosids</taxon>
        <taxon>fabids</taxon>
        <taxon>Malpighiales</taxon>
        <taxon>Salicaceae</taxon>
        <taxon>Saliceae</taxon>
        <taxon>Populus</taxon>
    </lineage>
</organism>
<dbReference type="SMR" id="A0A3N7FDI5"/>
<dbReference type="Proteomes" id="UP000006729">
    <property type="component" value="Chromosome 7"/>
</dbReference>
<dbReference type="InterPro" id="IPR011990">
    <property type="entry name" value="TPR-like_helical_dom_sf"/>
</dbReference>
<dbReference type="Pfam" id="PF13041">
    <property type="entry name" value="PPR_2"/>
    <property type="match status" value="1"/>
</dbReference>
<keyword evidence="5" id="KW-1185">Reference proteome</keyword>
<dbReference type="InterPro" id="IPR002885">
    <property type="entry name" value="PPR_rpt"/>
</dbReference>
<evidence type="ECO:0000256" key="2">
    <source>
        <dbReference type="ARBA" id="ARBA00022737"/>
    </source>
</evidence>
<feature type="repeat" description="PPR" evidence="3">
    <location>
        <begin position="44"/>
        <end position="78"/>
    </location>
</feature>
<dbReference type="GO" id="GO:0003729">
    <property type="term" value="F:mRNA binding"/>
    <property type="evidence" value="ECO:0007669"/>
    <property type="project" value="InterPro"/>
</dbReference>
<dbReference type="Gene3D" id="1.25.40.10">
    <property type="entry name" value="Tetratricopeptide repeat domain"/>
    <property type="match status" value="1"/>
</dbReference>
<proteinExistence type="inferred from homology"/>